<organism evidence="2 3">
    <name type="scientific">Dendrothele bispora (strain CBS 962.96)</name>
    <dbReference type="NCBI Taxonomy" id="1314807"/>
    <lineage>
        <taxon>Eukaryota</taxon>
        <taxon>Fungi</taxon>
        <taxon>Dikarya</taxon>
        <taxon>Basidiomycota</taxon>
        <taxon>Agaricomycotina</taxon>
        <taxon>Agaricomycetes</taxon>
        <taxon>Agaricomycetidae</taxon>
        <taxon>Agaricales</taxon>
        <taxon>Agaricales incertae sedis</taxon>
        <taxon>Dendrothele</taxon>
    </lineage>
</organism>
<name>A0A4S8L9Y7_DENBC</name>
<protein>
    <submittedName>
        <fullName evidence="2">Uncharacterized protein</fullName>
    </submittedName>
</protein>
<dbReference type="AlphaFoldDB" id="A0A4S8L9Y7"/>
<dbReference type="EMBL" id="ML179541">
    <property type="protein sequence ID" value="THU85539.1"/>
    <property type="molecule type" value="Genomic_DNA"/>
</dbReference>
<dbReference type="Proteomes" id="UP000297245">
    <property type="component" value="Unassembled WGS sequence"/>
</dbReference>
<feature type="non-terminal residue" evidence="2">
    <location>
        <position position="149"/>
    </location>
</feature>
<evidence type="ECO:0000313" key="2">
    <source>
        <dbReference type="EMBL" id="THU85539.1"/>
    </source>
</evidence>
<accession>A0A4S8L9Y7</accession>
<keyword evidence="3" id="KW-1185">Reference proteome</keyword>
<feature type="coiled-coil region" evidence="1">
    <location>
        <begin position="25"/>
        <end position="138"/>
    </location>
</feature>
<reference evidence="2 3" key="1">
    <citation type="journal article" date="2019" name="Nat. Ecol. Evol.">
        <title>Megaphylogeny resolves global patterns of mushroom evolution.</title>
        <authorList>
            <person name="Varga T."/>
            <person name="Krizsan K."/>
            <person name="Foldi C."/>
            <person name="Dima B."/>
            <person name="Sanchez-Garcia M."/>
            <person name="Sanchez-Ramirez S."/>
            <person name="Szollosi G.J."/>
            <person name="Szarkandi J.G."/>
            <person name="Papp V."/>
            <person name="Albert L."/>
            <person name="Andreopoulos W."/>
            <person name="Angelini C."/>
            <person name="Antonin V."/>
            <person name="Barry K.W."/>
            <person name="Bougher N.L."/>
            <person name="Buchanan P."/>
            <person name="Buyck B."/>
            <person name="Bense V."/>
            <person name="Catcheside P."/>
            <person name="Chovatia M."/>
            <person name="Cooper J."/>
            <person name="Damon W."/>
            <person name="Desjardin D."/>
            <person name="Finy P."/>
            <person name="Geml J."/>
            <person name="Haridas S."/>
            <person name="Hughes K."/>
            <person name="Justo A."/>
            <person name="Karasinski D."/>
            <person name="Kautmanova I."/>
            <person name="Kiss B."/>
            <person name="Kocsube S."/>
            <person name="Kotiranta H."/>
            <person name="LaButti K.M."/>
            <person name="Lechner B.E."/>
            <person name="Liimatainen K."/>
            <person name="Lipzen A."/>
            <person name="Lukacs Z."/>
            <person name="Mihaltcheva S."/>
            <person name="Morgado L.N."/>
            <person name="Niskanen T."/>
            <person name="Noordeloos M.E."/>
            <person name="Ohm R.A."/>
            <person name="Ortiz-Santana B."/>
            <person name="Ovrebo C."/>
            <person name="Racz N."/>
            <person name="Riley R."/>
            <person name="Savchenko A."/>
            <person name="Shiryaev A."/>
            <person name="Soop K."/>
            <person name="Spirin V."/>
            <person name="Szebenyi C."/>
            <person name="Tomsovsky M."/>
            <person name="Tulloss R.E."/>
            <person name="Uehling J."/>
            <person name="Grigoriev I.V."/>
            <person name="Vagvolgyi C."/>
            <person name="Papp T."/>
            <person name="Martin F.M."/>
            <person name="Miettinen O."/>
            <person name="Hibbett D.S."/>
            <person name="Nagy L.G."/>
        </authorList>
    </citation>
    <scope>NUCLEOTIDE SEQUENCE [LARGE SCALE GENOMIC DNA]</scope>
    <source>
        <strain evidence="2 3">CBS 962.96</strain>
    </source>
</reference>
<evidence type="ECO:0000313" key="3">
    <source>
        <dbReference type="Proteomes" id="UP000297245"/>
    </source>
</evidence>
<evidence type="ECO:0000256" key="1">
    <source>
        <dbReference type="SAM" id="Coils"/>
    </source>
</evidence>
<sequence length="149" mass="17270">MDSENTIPILVRALEDSQLRVKELEASQSNEINSLKKKTQELEEENETLKKKLKVLYATHGVKKEEQKDPLEISELDKLLANTTTLENQKKELMEKVTNLESLMEKVETRNQKLEVKRKKYKEIIEGLEQKLELFSNVEPDEPTNSTTA</sequence>
<proteinExistence type="predicted"/>
<gene>
    <name evidence="2" type="ORF">K435DRAFT_970657</name>
</gene>
<keyword evidence="1" id="KW-0175">Coiled coil</keyword>